<dbReference type="InterPro" id="IPR006501">
    <property type="entry name" value="Pectinesterase_inhib_dom"/>
</dbReference>
<keyword evidence="8 13" id="KW-0378">Hydrolase</keyword>
<dbReference type="Gene3D" id="2.160.20.10">
    <property type="entry name" value="Single-stranded right-handed beta-helix, Pectin lyase-like"/>
    <property type="match status" value="1"/>
</dbReference>
<dbReference type="Pfam" id="PF04043">
    <property type="entry name" value="PMEI"/>
    <property type="match status" value="1"/>
</dbReference>
<dbReference type="SMART" id="SM00856">
    <property type="entry name" value="PMEI"/>
    <property type="match status" value="1"/>
</dbReference>
<evidence type="ECO:0000256" key="3">
    <source>
        <dbReference type="ARBA" id="ARBA00006027"/>
    </source>
</evidence>
<organism evidence="15 16">
    <name type="scientific">Nicotiana attenuata</name>
    <name type="common">Coyote tobacco</name>
    <dbReference type="NCBI Taxonomy" id="49451"/>
    <lineage>
        <taxon>Eukaryota</taxon>
        <taxon>Viridiplantae</taxon>
        <taxon>Streptophyta</taxon>
        <taxon>Embryophyta</taxon>
        <taxon>Tracheophyta</taxon>
        <taxon>Spermatophyta</taxon>
        <taxon>Magnoliopsida</taxon>
        <taxon>eudicotyledons</taxon>
        <taxon>Gunneridae</taxon>
        <taxon>Pentapetalae</taxon>
        <taxon>asterids</taxon>
        <taxon>lamiids</taxon>
        <taxon>Solanales</taxon>
        <taxon>Solanaceae</taxon>
        <taxon>Nicotianoideae</taxon>
        <taxon>Nicotianeae</taxon>
        <taxon>Nicotiana</taxon>
    </lineage>
</organism>
<dbReference type="NCBIfam" id="TIGR01614">
    <property type="entry name" value="PME_inhib"/>
    <property type="match status" value="1"/>
</dbReference>
<keyword evidence="9 13" id="KW-0063">Aspartyl esterase</keyword>
<dbReference type="GO" id="GO:0045490">
    <property type="term" value="P:pectin catabolic process"/>
    <property type="evidence" value="ECO:0007669"/>
    <property type="project" value="UniProtKB-UniRule"/>
</dbReference>
<evidence type="ECO:0000313" key="15">
    <source>
        <dbReference type="EMBL" id="OIT20379.1"/>
    </source>
</evidence>
<proteinExistence type="inferred from homology"/>
<feature type="domain" description="Pectinesterase inhibitor" evidence="14">
    <location>
        <begin position="40"/>
        <end position="192"/>
    </location>
</feature>
<dbReference type="InterPro" id="IPR033131">
    <property type="entry name" value="Pectinesterase_Asp_AS"/>
</dbReference>
<keyword evidence="7" id="KW-0964">Secreted</keyword>
<accession>A0A1J6KC32</accession>
<dbReference type="InterPro" id="IPR011050">
    <property type="entry name" value="Pectin_lyase_fold/virulence"/>
</dbReference>
<dbReference type="GO" id="GO:0042545">
    <property type="term" value="P:cell wall modification"/>
    <property type="evidence" value="ECO:0007669"/>
    <property type="project" value="UniProtKB-UniRule"/>
</dbReference>
<name>A0A1J6KC32_NICAT</name>
<evidence type="ECO:0000256" key="8">
    <source>
        <dbReference type="ARBA" id="ARBA00022801"/>
    </source>
</evidence>
<dbReference type="Gene3D" id="1.20.140.40">
    <property type="entry name" value="Invertase/pectin methylesterase inhibitor family protein"/>
    <property type="match status" value="1"/>
</dbReference>
<evidence type="ECO:0000256" key="6">
    <source>
        <dbReference type="ARBA" id="ARBA00022512"/>
    </source>
</evidence>
<dbReference type="Pfam" id="PF01095">
    <property type="entry name" value="Pectinesterase"/>
    <property type="match status" value="1"/>
</dbReference>
<evidence type="ECO:0000256" key="10">
    <source>
        <dbReference type="ARBA" id="ARBA00023316"/>
    </source>
</evidence>
<evidence type="ECO:0000256" key="7">
    <source>
        <dbReference type="ARBA" id="ARBA00022525"/>
    </source>
</evidence>
<dbReference type="InterPro" id="IPR035513">
    <property type="entry name" value="Invertase/methylesterase_inhib"/>
</dbReference>
<dbReference type="SUPFAM" id="SSF51126">
    <property type="entry name" value="Pectin lyase-like"/>
    <property type="match status" value="1"/>
</dbReference>
<evidence type="ECO:0000256" key="5">
    <source>
        <dbReference type="ARBA" id="ARBA00013229"/>
    </source>
</evidence>
<dbReference type="UniPathway" id="UPA00545">
    <property type="reaction ID" value="UER00823"/>
</dbReference>
<dbReference type="PANTHER" id="PTHR31707">
    <property type="entry name" value="PECTINESTERASE"/>
    <property type="match status" value="1"/>
</dbReference>
<dbReference type="InterPro" id="IPR000070">
    <property type="entry name" value="Pectinesterase_cat"/>
</dbReference>
<feature type="signal peptide" evidence="13">
    <location>
        <begin position="1"/>
        <end position="21"/>
    </location>
</feature>
<dbReference type="OMA" id="FCQATEF"/>
<feature type="chain" id="PRO_5011810486" description="Pectinesterase" evidence="13">
    <location>
        <begin position="22"/>
        <end position="563"/>
    </location>
</feature>
<evidence type="ECO:0000259" key="14">
    <source>
        <dbReference type="SMART" id="SM00856"/>
    </source>
</evidence>
<dbReference type="FunFam" id="2.160.20.10:FF:000029">
    <property type="entry name" value="Pectinesterase 4"/>
    <property type="match status" value="1"/>
</dbReference>
<dbReference type="GO" id="GO:0004857">
    <property type="term" value="F:enzyme inhibitor activity"/>
    <property type="evidence" value="ECO:0007669"/>
    <property type="project" value="InterPro"/>
</dbReference>
<gene>
    <name evidence="15" type="primary">PME4_1</name>
    <name evidence="15" type="ORF">A4A49_38333</name>
</gene>
<comment type="pathway">
    <text evidence="2 13">Glycan metabolism; pectin degradation; 2-dehydro-3-deoxy-D-gluconate from pectin: step 1/5.</text>
</comment>
<dbReference type="Gramene" id="OIT20379">
    <property type="protein sequence ID" value="OIT20379"/>
    <property type="gene ID" value="A4A49_38333"/>
</dbReference>
<evidence type="ECO:0000256" key="13">
    <source>
        <dbReference type="RuleBase" id="RU000589"/>
    </source>
</evidence>
<comment type="catalytic activity">
    <reaction evidence="11 13">
        <text>[(1-&gt;4)-alpha-D-galacturonosyl methyl ester](n) + n H2O = [(1-&gt;4)-alpha-D-galacturonosyl](n) + n methanol + n H(+)</text>
        <dbReference type="Rhea" id="RHEA:22380"/>
        <dbReference type="Rhea" id="RHEA-COMP:14570"/>
        <dbReference type="Rhea" id="RHEA-COMP:14573"/>
        <dbReference type="ChEBI" id="CHEBI:15377"/>
        <dbReference type="ChEBI" id="CHEBI:15378"/>
        <dbReference type="ChEBI" id="CHEBI:17790"/>
        <dbReference type="ChEBI" id="CHEBI:140522"/>
        <dbReference type="ChEBI" id="CHEBI:140523"/>
        <dbReference type="EC" id="3.1.1.11"/>
    </reaction>
</comment>
<keyword evidence="10" id="KW-0961">Cell wall biogenesis/degradation</keyword>
<dbReference type="FunFam" id="1.20.140.40:FF:000001">
    <property type="entry name" value="Pectinesterase"/>
    <property type="match status" value="1"/>
</dbReference>
<dbReference type="Proteomes" id="UP000187609">
    <property type="component" value="Unassembled WGS sequence"/>
</dbReference>
<keyword evidence="16" id="KW-1185">Reference proteome</keyword>
<dbReference type="STRING" id="49451.A0A1J6KC32"/>
<dbReference type="SUPFAM" id="SSF101148">
    <property type="entry name" value="Plant invertase/pectin methylesterase inhibitor"/>
    <property type="match status" value="1"/>
</dbReference>
<comment type="subcellular location">
    <subcellularLocation>
        <location evidence="1">Secreted</location>
        <location evidence="1">Cell wall</location>
    </subcellularLocation>
</comment>
<dbReference type="KEGG" id="nau:109220261"/>
<dbReference type="SMR" id="A0A1J6KC32"/>
<sequence length="563" mass="62489">MVGKIVVSLVSLILLVGVIVGVVVVVHKNGDNDDDKSTKVQMKKVDEFCQPTSFKDACVQSLDKVASNDSATIKDYIMAAFEYTVQEIKKSLHETGKTNVNKESDPYNHMAVEDCKVLLEDAIEELESTLKVVNENEMKSLNDKVYDILNYVSAVYSYQSECIDSIDKPEYKSAIEKYLVNSTQLSNNAIDIVAKISSALQSSDFQIPDGLLNRKLLEANYQIGHDNYPTWFPVADRKLLANTPTPHAVVAQDGSGQFKTVSDALKAYPQKHQGKYIVYVKAGVYNEQVLVDKKQPNVFIFGDGAGKTIRTSDKNVAILKFTTMNSATFGVNAPGFVAKGITFRNTAGPKGQQAVALRIQGDQSAVFDCNIEGYQDTLYYQSKRQFYRNCVISGTIDFIFGRGTAVIQDSTIILRKPGDDQKWNTITADGREVQSQPTGVALQNCKIVAEKELIDTKIVENFLGRPWKALSTNVVMESEIGSFIKPEGWMIWDKKHYEETCECYEYANRGPGAVTNARNKVFKKFKVLSPQEATKYTAGAVWFQGKEWLPATGAPFYLGLGGK</sequence>
<protein>
    <recommendedName>
        <fullName evidence="5 13">Pectinesterase</fullName>
        <ecNumber evidence="5 13">3.1.1.11</ecNumber>
    </recommendedName>
</protein>
<dbReference type="InterPro" id="IPR012334">
    <property type="entry name" value="Pectin_lyas_fold"/>
</dbReference>
<comment type="similarity">
    <text evidence="4">In the C-terminal section; belongs to the pectinesterase family.</text>
</comment>
<comment type="caution">
    <text evidence="15">The sequence shown here is derived from an EMBL/GenBank/DDBJ whole genome shotgun (WGS) entry which is preliminary data.</text>
</comment>
<dbReference type="EC" id="3.1.1.11" evidence="5 13"/>
<evidence type="ECO:0000256" key="2">
    <source>
        <dbReference type="ARBA" id="ARBA00005184"/>
    </source>
</evidence>
<dbReference type="EMBL" id="MJEQ01005375">
    <property type="protein sequence ID" value="OIT20379.1"/>
    <property type="molecule type" value="Genomic_DNA"/>
</dbReference>
<evidence type="ECO:0000256" key="1">
    <source>
        <dbReference type="ARBA" id="ARBA00004191"/>
    </source>
</evidence>
<evidence type="ECO:0000313" key="16">
    <source>
        <dbReference type="Proteomes" id="UP000187609"/>
    </source>
</evidence>
<dbReference type="GO" id="GO:0030599">
    <property type="term" value="F:pectinesterase activity"/>
    <property type="evidence" value="ECO:0007669"/>
    <property type="project" value="UniProtKB-UniRule"/>
</dbReference>
<evidence type="ECO:0000256" key="4">
    <source>
        <dbReference type="ARBA" id="ARBA00007786"/>
    </source>
</evidence>
<dbReference type="CDD" id="cd15798">
    <property type="entry name" value="PMEI-like_3"/>
    <property type="match status" value="1"/>
</dbReference>
<dbReference type="AlphaFoldDB" id="A0A1J6KC32"/>
<evidence type="ECO:0000256" key="9">
    <source>
        <dbReference type="ARBA" id="ARBA00023085"/>
    </source>
</evidence>
<comment type="similarity">
    <text evidence="3">In the N-terminal section; belongs to the PMEI family.</text>
</comment>
<dbReference type="GeneID" id="109220261"/>
<keyword evidence="6" id="KW-0134">Cell wall</keyword>
<evidence type="ECO:0000256" key="12">
    <source>
        <dbReference type="PROSITE-ProRule" id="PRU10040"/>
    </source>
</evidence>
<feature type="active site" evidence="12">
    <location>
        <position position="397"/>
    </location>
</feature>
<dbReference type="OrthoDB" id="2019149at2759"/>
<keyword evidence="13" id="KW-0732">Signal</keyword>
<evidence type="ECO:0000256" key="11">
    <source>
        <dbReference type="ARBA" id="ARBA00047928"/>
    </source>
</evidence>
<reference evidence="15" key="1">
    <citation type="submission" date="2016-11" db="EMBL/GenBank/DDBJ databases">
        <title>The genome of Nicotiana attenuata.</title>
        <authorList>
            <person name="Xu S."/>
            <person name="Brockmoeller T."/>
            <person name="Gaquerel E."/>
            <person name="Navarro A."/>
            <person name="Kuhl H."/>
            <person name="Gase K."/>
            <person name="Ling Z."/>
            <person name="Zhou W."/>
            <person name="Kreitzer C."/>
            <person name="Stanke M."/>
            <person name="Tang H."/>
            <person name="Lyons E."/>
            <person name="Pandey P."/>
            <person name="Pandey S.P."/>
            <person name="Timmermann B."/>
            <person name="Baldwin I.T."/>
        </authorList>
    </citation>
    <scope>NUCLEOTIDE SEQUENCE [LARGE SCALE GENOMIC DNA]</scope>
    <source>
        <strain evidence="15">UT</strain>
    </source>
</reference>
<dbReference type="PROSITE" id="PS00503">
    <property type="entry name" value="PECTINESTERASE_2"/>
    <property type="match status" value="1"/>
</dbReference>